<dbReference type="EMBL" id="MHMR01000007">
    <property type="protein sequence ID" value="OGZ31263.1"/>
    <property type="molecule type" value="Genomic_DNA"/>
</dbReference>
<dbReference type="Proteomes" id="UP000178428">
    <property type="component" value="Unassembled WGS sequence"/>
</dbReference>
<dbReference type="AlphaFoldDB" id="A0A1G2EZU0"/>
<proteinExistence type="predicted"/>
<gene>
    <name evidence="1" type="ORF">A3J00_01840</name>
</gene>
<sequence>MSGWYQPKTAVLLHIYEFREPNWREAVIGTPKTPGRIPAAVAVALETKAELFLVFREEISSDKETKDETELTRDTLFSLIDDLREFACSFPVFNHFALGEIREIMQRIFFISDEYVARTDDEIRKALPIFKARGIERAVFVSNADHISRIAQKVCELWEGELLVATATFRPAPALYSSPQGSMKDVVVIEPPVVMALGPVNPRRLLGLRGKPQAIAEIDEALKRAGV</sequence>
<comment type="caution">
    <text evidence="1">The sequence shown here is derived from an EMBL/GenBank/DDBJ whole genome shotgun (WGS) entry which is preliminary data.</text>
</comment>
<organism evidence="1 2">
    <name type="scientific">Candidatus Niyogibacteria bacterium RIFCSPLOWO2_02_FULL_45_13</name>
    <dbReference type="NCBI Taxonomy" id="1801725"/>
    <lineage>
        <taxon>Bacteria</taxon>
        <taxon>Candidatus Niyogiibacteriota</taxon>
    </lineage>
</organism>
<evidence type="ECO:0000313" key="2">
    <source>
        <dbReference type="Proteomes" id="UP000178428"/>
    </source>
</evidence>
<accession>A0A1G2EZU0</accession>
<name>A0A1G2EZU0_9BACT</name>
<reference evidence="1 2" key="1">
    <citation type="journal article" date="2016" name="Nat. Commun.">
        <title>Thousands of microbial genomes shed light on interconnected biogeochemical processes in an aquifer system.</title>
        <authorList>
            <person name="Anantharaman K."/>
            <person name="Brown C.T."/>
            <person name="Hug L.A."/>
            <person name="Sharon I."/>
            <person name="Castelle C.J."/>
            <person name="Probst A.J."/>
            <person name="Thomas B.C."/>
            <person name="Singh A."/>
            <person name="Wilkins M.J."/>
            <person name="Karaoz U."/>
            <person name="Brodie E.L."/>
            <person name="Williams K.H."/>
            <person name="Hubbard S.S."/>
            <person name="Banfield J.F."/>
        </authorList>
    </citation>
    <scope>NUCLEOTIDE SEQUENCE [LARGE SCALE GENOMIC DNA]</scope>
</reference>
<protein>
    <submittedName>
        <fullName evidence="1">Uncharacterized protein</fullName>
    </submittedName>
</protein>
<evidence type="ECO:0000313" key="1">
    <source>
        <dbReference type="EMBL" id="OGZ31263.1"/>
    </source>
</evidence>